<organism evidence="4 5">
    <name type="scientific">Aestuariibaculum sediminum</name>
    <dbReference type="NCBI Taxonomy" id="2770637"/>
    <lineage>
        <taxon>Bacteria</taxon>
        <taxon>Pseudomonadati</taxon>
        <taxon>Bacteroidota</taxon>
        <taxon>Flavobacteriia</taxon>
        <taxon>Flavobacteriales</taxon>
        <taxon>Flavobacteriaceae</taxon>
    </lineage>
</organism>
<sequence>MKLYRTIVIDDEPPARQRLKELLMDFSETFQVVDEACDGVEGIEKINQLKPDVIFLDIQMPEMNGLEMLQKLEEIPIVVFCTAFDDYALQAFETNSLDYLLKPVRKERIEVTINKLAFFNKEEQSEQILNILRSFNGVQQEQRQLTSITIKVGKKISFVKLAEVAYFKATDKYVSIFTKQGEEYITDQSLTALSRQLPNEFLRIHRSLIINTNMVSEVFTHFNSCYNITMDDKFKTVLKSGRSYQSEIKSWMGM</sequence>
<evidence type="ECO:0000313" key="4">
    <source>
        <dbReference type="EMBL" id="MBD0833511.1"/>
    </source>
</evidence>
<dbReference type="InterPro" id="IPR007492">
    <property type="entry name" value="LytTR_DNA-bd_dom"/>
</dbReference>
<dbReference type="GO" id="GO:0000156">
    <property type="term" value="F:phosphorelay response regulator activity"/>
    <property type="evidence" value="ECO:0007669"/>
    <property type="project" value="InterPro"/>
</dbReference>
<proteinExistence type="predicted"/>
<dbReference type="Proteomes" id="UP000600588">
    <property type="component" value="Unassembled WGS sequence"/>
</dbReference>
<dbReference type="AlphaFoldDB" id="A0A8J6QCD1"/>
<dbReference type="InterPro" id="IPR011006">
    <property type="entry name" value="CheY-like_superfamily"/>
</dbReference>
<dbReference type="RefSeq" id="WP_188231295.1">
    <property type="nucleotide sequence ID" value="NZ_JACVXB010000009.1"/>
</dbReference>
<dbReference type="GO" id="GO:0003677">
    <property type="term" value="F:DNA binding"/>
    <property type="evidence" value="ECO:0007669"/>
    <property type="project" value="InterPro"/>
</dbReference>
<dbReference type="PANTHER" id="PTHR37299:SF1">
    <property type="entry name" value="STAGE 0 SPORULATION PROTEIN A HOMOLOG"/>
    <property type="match status" value="1"/>
</dbReference>
<keyword evidence="1" id="KW-0597">Phosphoprotein</keyword>
<accession>A0A8J6QCD1</accession>
<dbReference type="Gene3D" id="3.40.50.2300">
    <property type="match status" value="1"/>
</dbReference>
<evidence type="ECO:0000256" key="1">
    <source>
        <dbReference type="PROSITE-ProRule" id="PRU00169"/>
    </source>
</evidence>
<evidence type="ECO:0000313" key="5">
    <source>
        <dbReference type="Proteomes" id="UP000600588"/>
    </source>
</evidence>
<protein>
    <submittedName>
        <fullName evidence="4">Response regulator transcription factor</fullName>
    </submittedName>
</protein>
<dbReference type="Gene3D" id="2.40.50.1020">
    <property type="entry name" value="LytTr DNA-binding domain"/>
    <property type="match status" value="1"/>
</dbReference>
<evidence type="ECO:0000259" key="3">
    <source>
        <dbReference type="PROSITE" id="PS50930"/>
    </source>
</evidence>
<comment type="caution">
    <text evidence="4">The sequence shown here is derived from an EMBL/GenBank/DDBJ whole genome shotgun (WGS) entry which is preliminary data.</text>
</comment>
<reference evidence="4 5" key="1">
    <citation type="submission" date="2020-09" db="EMBL/GenBank/DDBJ databases">
        <title>TT11 complete genome.</title>
        <authorList>
            <person name="Wu Z."/>
        </authorList>
    </citation>
    <scope>NUCLEOTIDE SEQUENCE [LARGE SCALE GENOMIC DNA]</scope>
    <source>
        <strain evidence="4 5">TT11</strain>
    </source>
</reference>
<dbReference type="SMART" id="SM00850">
    <property type="entry name" value="LytTR"/>
    <property type="match status" value="1"/>
</dbReference>
<feature type="domain" description="HTH LytTR-type" evidence="3">
    <location>
        <begin position="148"/>
        <end position="254"/>
    </location>
</feature>
<evidence type="ECO:0000259" key="2">
    <source>
        <dbReference type="PROSITE" id="PS50110"/>
    </source>
</evidence>
<dbReference type="InterPro" id="IPR001789">
    <property type="entry name" value="Sig_transdc_resp-reg_receiver"/>
</dbReference>
<feature type="domain" description="Response regulatory" evidence="2">
    <location>
        <begin position="5"/>
        <end position="117"/>
    </location>
</feature>
<dbReference type="PROSITE" id="PS50110">
    <property type="entry name" value="RESPONSE_REGULATORY"/>
    <property type="match status" value="1"/>
</dbReference>
<dbReference type="PROSITE" id="PS50930">
    <property type="entry name" value="HTH_LYTTR"/>
    <property type="match status" value="1"/>
</dbReference>
<dbReference type="PANTHER" id="PTHR37299">
    <property type="entry name" value="TRANSCRIPTIONAL REGULATOR-RELATED"/>
    <property type="match status" value="1"/>
</dbReference>
<dbReference type="EMBL" id="JACVXB010000009">
    <property type="protein sequence ID" value="MBD0833511.1"/>
    <property type="molecule type" value="Genomic_DNA"/>
</dbReference>
<dbReference type="SUPFAM" id="SSF52172">
    <property type="entry name" value="CheY-like"/>
    <property type="match status" value="1"/>
</dbReference>
<dbReference type="SMART" id="SM00448">
    <property type="entry name" value="REC"/>
    <property type="match status" value="1"/>
</dbReference>
<dbReference type="InterPro" id="IPR046947">
    <property type="entry name" value="LytR-like"/>
</dbReference>
<gene>
    <name evidence="4" type="ORF">ICJ83_15355</name>
</gene>
<name>A0A8J6QCD1_9FLAO</name>
<dbReference type="Pfam" id="PF00072">
    <property type="entry name" value="Response_reg"/>
    <property type="match status" value="1"/>
</dbReference>
<keyword evidence="5" id="KW-1185">Reference proteome</keyword>
<dbReference type="Pfam" id="PF04397">
    <property type="entry name" value="LytTR"/>
    <property type="match status" value="1"/>
</dbReference>
<feature type="modified residue" description="4-aspartylphosphate" evidence="1">
    <location>
        <position position="57"/>
    </location>
</feature>